<dbReference type="Gene3D" id="1.10.150.850">
    <property type="entry name" value="Spt6, helix-hairpin-helix domain"/>
    <property type="match status" value="1"/>
</dbReference>
<dbReference type="PROSITE" id="PS50126">
    <property type="entry name" value="S1"/>
    <property type="match status" value="1"/>
</dbReference>
<dbReference type="InterPro" id="IPR000980">
    <property type="entry name" value="SH2"/>
</dbReference>
<name>A0A061B5D3_RHOTO</name>
<dbReference type="Gene3D" id="3.30.505.10">
    <property type="entry name" value="SH2 domain"/>
    <property type="match status" value="2"/>
</dbReference>
<comment type="similarity">
    <text evidence="3 10">Belongs to the SPT6 family.</text>
</comment>
<evidence type="ECO:0000256" key="2">
    <source>
        <dbReference type="ARBA" id="ARBA00004286"/>
    </source>
</evidence>
<dbReference type="Gene3D" id="3.30.420.140">
    <property type="entry name" value="YqgF/RNase H-like domain"/>
    <property type="match status" value="1"/>
</dbReference>
<proteinExistence type="inferred from homology"/>
<comment type="function">
    <text evidence="9">Histone H3-H4 chaperone that plays a role in maintenance of chromatin structure during RNA polymerase II transcription elongation thereby repressing transcription initiation from cryptic promoters. Mediates the reassembly of nucleosomes onto the promoters of at least a selected set of genes during repression; the nucleosome reassembly is essential for transcriptional repression. Essential for viability.</text>
</comment>
<feature type="region of interest" description="Disordered" evidence="11">
    <location>
        <begin position="1"/>
        <end position="223"/>
    </location>
</feature>
<dbReference type="Pfam" id="PF14632">
    <property type="entry name" value="SPT6_acidic"/>
    <property type="match status" value="1"/>
</dbReference>
<comment type="function">
    <text evidence="10">Plays a role in maintenance of chromatin structure during RNA polymerase II transcription elongation thereby repressing transcription initiation from cryptic promoters. Mediates the reassembly of nucleosomes onto the promoters of at least a selected set of genes during repression; the nucleosome reassembly is essential for transcriptional repression.</text>
</comment>
<dbReference type="InterPro" id="IPR028231">
    <property type="entry name" value="Spt6_YqgF"/>
</dbReference>
<dbReference type="InterPro" id="IPR010994">
    <property type="entry name" value="RuvA_2-like"/>
</dbReference>
<dbReference type="GO" id="GO:0042393">
    <property type="term" value="F:histone binding"/>
    <property type="evidence" value="ECO:0007669"/>
    <property type="project" value="TreeGrafter"/>
</dbReference>
<comment type="subcellular location">
    <subcellularLocation>
        <location evidence="2">Chromosome</location>
    </subcellularLocation>
    <subcellularLocation>
        <location evidence="1 10">Nucleus</location>
    </subcellularLocation>
</comment>
<dbReference type="OrthoDB" id="995477at2759"/>
<dbReference type="PIRSF" id="PIRSF036947">
    <property type="entry name" value="Spt6"/>
    <property type="match status" value="1"/>
</dbReference>
<dbReference type="InterPro" id="IPR035019">
    <property type="entry name" value="Spt6_SH2_N"/>
</dbReference>
<dbReference type="InterPro" id="IPR042066">
    <property type="entry name" value="Spt6_death-like"/>
</dbReference>
<dbReference type="InterPro" id="IPR012337">
    <property type="entry name" value="RNaseH-like_sf"/>
</dbReference>
<dbReference type="Pfam" id="PF17674">
    <property type="entry name" value="HHH_9"/>
    <property type="match status" value="1"/>
</dbReference>
<feature type="compositionally biased region" description="Basic and acidic residues" evidence="11">
    <location>
        <begin position="494"/>
        <end position="505"/>
    </location>
</feature>
<evidence type="ECO:0000256" key="6">
    <source>
        <dbReference type="ARBA" id="ARBA00022999"/>
    </source>
</evidence>
<gene>
    <name evidence="13" type="ORF">RHTO0S_06e11210g</name>
</gene>
<dbReference type="InterPro" id="IPR017072">
    <property type="entry name" value="TF_Spt6"/>
</dbReference>
<dbReference type="SMART" id="SM00252">
    <property type="entry name" value="SH2"/>
    <property type="match status" value="1"/>
</dbReference>
<dbReference type="SUPFAM" id="SSF55550">
    <property type="entry name" value="SH2 domain"/>
    <property type="match status" value="1"/>
</dbReference>
<evidence type="ECO:0000256" key="8">
    <source>
        <dbReference type="ARBA" id="ARBA00023242"/>
    </source>
</evidence>
<evidence type="ECO:0000313" key="13">
    <source>
        <dbReference type="EMBL" id="CDR42228.1"/>
    </source>
</evidence>
<dbReference type="EMBL" id="LK052941">
    <property type="protein sequence ID" value="CDR42228.1"/>
    <property type="molecule type" value="Genomic_DNA"/>
</dbReference>
<feature type="region of interest" description="Disordered" evidence="11">
    <location>
        <begin position="1486"/>
        <end position="1578"/>
    </location>
</feature>
<dbReference type="Gene3D" id="1.10.3500.10">
    <property type="entry name" value="Tex N-terminal region-like"/>
    <property type="match status" value="1"/>
</dbReference>
<dbReference type="PANTHER" id="PTHR10145:SF6">
    <property type="entry name" value="TRANSCRIPTION ELONGATION FACTOR SPT6"/>
    <property type="match status" value="1"/>
</dbReference>
<dbReference type="Gene3D" id="1.10.10.2740">
    <property type="entry name" value="Spt6, Death-like domain"/>
    <property type="match status" value="1"/>
</dbReference>
<dbReference type="SUPFAM" id="SSF53098">
    <property type="entry name" value="Ribonuclease H-like"/>
    <property type="match status" value="1"/>
</dbReference>
<protein>
    <recommendedName>
        <fullName evidence="4 10">Transcription elongation factor Spt6</fullName>
    </recommendedName>
</protein>
<feature type="compositionally biased region" description="Basic and acidic residues" evidence="11">
    <location>
        <begin position="863"/>
        <end position="873"/>
    </location>
</feature>
<dbReference type="InterPro" id="IPR041692">
    <property type="entry name" value="HHH_9"/>
</dbReference>
<dbReference type="InterPro" id="IPR028088">
    <property type="entry name" value="Spt6_HTH_DNA-bd_dom"/>
</dbReference>
<dbReference type="Pfam" id="PF22706">
    <property type="entry name" value="Tex_central_region"/>
    <property type="match status" value="1"/>
</dbReference>
<evidence type="ECO:0000256" key="4">
    <source>
        <dbReference type="ARBA" id="ARBA00020248"/>
    </source>
</evidence>
<reference evidence="13" key="1">
    <citation type="journal article" date="2014" name="Genome Announc.">
        <title>Draft genome sequence of Rhodosporidium toruloides CECT1137, an oleaginous yeast of biotechnological interest.</title>
        <authorList>
            <person name="Morin N."/>
            <person name="Calcas X."/>
            <person name="Devillers H."/>
            <person name="Durrens P."/>
            <person name="Sherman D.J."/>
            <person name="Nicaud J.-M."/>
            <person name="Neuveglise C."/>
        </authorList>
    </citation>
    <scope>NUCLEOTIDE SEQUENCE</scope>
    <source>
        <strain evidence="13">CECT1137</strain>
    </source>
</reference>
<dbReference type="CDD" id="cd09918">
    <property type="entry name" value="SH2_Nterm_SPT6_like"/>
    <property type="match status" value="1"/>
</dbReference>
<feature type="compositionally biased region" description="Acidic residues" evidence="11">
    <location>
        <begin position="169"/>
        <end position="183"/>
    </location>
</feature>
<feature type="region of interest" description="Disordered" evidence="11">
    <location>
        <begin position="853"/>
        <end position="874"/>
    </location>
</feature>
<feature type="compositionally biased region" description="Polar residues" evidence="11">
    <location>
        <begin position="1501"/>
        <end position="1530"/>
    </location>
</feature>
<dbReference type="Pfam" id="PF14633">
    <property type="entry name" value="SH2_2"/>
    <property type="match status" value="1"/>
</dbReference>
<evidence type="ECO:0000256" key="5">
    <source>
        <dbReference type="ARBA" id="ARBA00022454"/>
    </source>
</evidence>
<dbReference type="SUPFAM" id="SSF47781">
    <property type="entry name" value="RuvA domain 2-like"/>
    <property type="match status" value="2"/>
</dbReference>
<dbReference type="Pfam" id="PF14641">
    <property type="entry name" value="HTH_44"/>
    <property type="match status" value="1"/>
</dbReference>
<dbReference type="Pfam" id="PF14639">
    <property type="entry name" value="YqgF"/>
    <property type="match status" value="1"/>
</dbReference>
<dbReference type="Pfam" id="PF14635">
    <property type="entry name" value="HHH_7"/>
    <property type="match status" value="1"/>
</dbReference>
<dbReference type="InterPro" id="IPR003029">
    <property type="entry name" value="S1_domain"/>
</dbReference>
<feature type="compositionally biased region" description="Gly residues" evidence="11">
    <location>
        <begin position="1536"/>
        <end position="1563"/>
    </location>
</feature>
<evidence type="ECO:0000256" key="9">
    <source>
        <dbReference type="ARBA" id="ARBA00093389"/>
    </source>
</evidence>
<evidence type="ECO:0000256" key="3">
    <source>
        <dbReference type="ARBA" id="ARBA00009253"/>
    </source>
</evidence>
<dbReference type="InterPro" id="IPR035420">
    <property type="entry name" value="Spt6_SH2"/>
</dbReference>
<dbReference type="InterPro" id="IPR023323">
    <property type="entry name" value="Tex-like_dom_sf"/>
</dbReference>
<dbReference type="FunFam" id="3.30.505.10:FF:000056">
    <property type="entry name" value="Transcription elongation factor Spt6"/>
    <property type="match status" value="1"/>
</dbReference>
<feature type="compositionally biased region" description="Acidic residues" evidence="11">
    <location>
        <begin position="99"/>
        <end position="113"/>
    </location>
</feature>
<organism evidence="13">
    <name type="scientific">Rhodotorula toruloides</name>
    <name type="common">Yeast</name>
    <name type="synonym">Rhodosporidium toruloides</name>
    <dbReference type="NCBI Taxonomy" id="5286"/>
    <lineage>
        <taxon>Eukaryota</taxon>
        <taxon>Fungi</taxon>
        <taxon>Dikarya</taxon>
        <taxon>Basidiomycota</taxon>
        <taxon>Pucciniomycotina</taxon>
        <taxon>Microbotryomycetes</taxon>
        <taxon>Sporidiobolales</taxon>
        <taxon>Sporidiobolaceae</taxon>
        <taxon>Rhodotorula</taxon>
    </lineage>
</organism>
<dbReference type="PANTHER" id="PTHR10145">
    <property type="entry name" value="TRANSCRIPTION ELONGATION FACTOR SPT6"/>
    <property type="match status" value="1"/>
</dbReference>
<feature type="region of interest" description="Disordered" evidence="11">
    <location>
        <begin position="475"/>
        <end position="505"/>
    </location>
</feature>
<dbReference type="InterPro" id="IPR037027">
    <property type="entry name" value="YqgF/RNaseH-like_dom_sf"/>
</dbReference>
<feature type="compositionally biased region" description="Basic residues" evidence="11">
    <location>
        <begin position="203"/>
        <end position="212"/>
    </location>
</feature>
<dbReference type="GO" id="GO:0003677">
    <property type="term" value="F:DNA binding"/>
    <property type="evidence" value="ECO:0007669"/>
    <property type="project" value="InterPro"/>
</dbReference>
<dbReference type="InterPro" id="IPR028083">
    <property type="entry name" value="Spt6_acidic_N_dom"/>
</dbReference>
<evidence type="ECO:0000256" key="10">
    <source>
        <dbReference type="PIRNR" id="PIRNR036947"/>
    </source>
</evidence>
<dbReference type="GO" id="GO:0140673">
    <property type="term" value="P:transcription elongation-coupled chromatin remodeling"/>
    <property type="evidence" value="ECO:0007669"/>
    <property type="project" value="InterPro"/>
</dbReference>
<dbReference type="InterPro" id="IPR055179">
    <property type="entry name" value="Tex-like_central_region"/>
</dbReference>
<dbReference type="GO" id="GO:0005694">
    <property type="term" value="C:chromosome"/>
    <property type="evidence" value="ECO:0007669"/>
    <property type="project" value="UniProtKB-SubCell"/>
</dbReference>
<dbReference type="Pfam" id="PF21710">
    <property type="entry name" value="Spt6_S1"/>
    <property type="match status" value="1"/>
</dbReference>
<dbReference type="SUPFAM" id="SSF50249">
    <property type="entry name" value="Nucleic acid-binding proteins"/>
    <property type="match status" value="1"/>
</dbReference>
<dbReference type="CDD" id="cd09928">
    <property type="entry name" value="SH2_Cterm_SPT6_like"/>
    <property type="match status" value="1"/>
</dbReference>
<dbReference type="InterPro" id="IPR032706">
    <property type="entry name" value="Spt6_HHH"/>
</dbReference>
<dbReference type="FunFam" id="1.10.10.2740:FF:000002">
    <property type="entry name" value="Transcription elongation factor Spt6"/>
    <property type="match status" value="1"/>
</dbReference>
<dbReference type="InterPro" id="IPR049540">
    <property type="entry name" value="Spt6-like_S1"/>
</dbReference>
<sequence length="1578" mass="176557">MSASPRERSPSPSEDEDEGIDLRPGAGSPGDSSEEEATDSEEERAIRKDFIVDEDESERRRRRRLKKKKRRERKQREAGGEADEEGEGRDSSRKRRKDDDDEDEALDEDDLELLQENLGIRTDKPKGKLRRLRRARSASADDTSGAPRGLQDIFADEDAGPAAGVENLFDADEMAGFIEDDTDESRSEAGDSDEDREGDRAARKGRKKRDERRKRAEKAGARRRGGFAMGRVEGMTAEAWGEVAEVFGNGQDYAWAMEIDDEEDDKPKELKDIFEPSEIASRMLTEEDEKIRTTDVPERQQLASVGLPPFEFDAEGALLPLIPESELPTAAVWMADKLPRSTTAQFLLRDEEGNAPPLHDAFLRAIQDVVKFINNDFLEPPHIWNHRSDYLFHAPSGESPVALLTEDDVWRISQLSIKFRAFLARKKEVAAQYASIGSVDVHLEEVMDQAASVEEIMDAQGWLGLRYAERLEEAKKTKKEGGENGAADEQDDEERARAERAAEVDRVKRPKRATIENEYQTAKKTVIRRLAELVNISPADFALDVVQQQKTHFAEDPDKSPLDLADEFVVDPEFPTRNSALAAAKMVLVTELGHEPLLRKEARRFFKDFAVVNVAATKAGEAKIDVLNPYYAFKYLKNKPVVEFTRSAQWLQILAAEAEGLVTASIDLPQAAYDKLMSDFSKMYLSDYTSALADEWNRLREEILKQAVDEYFLPQGAAWTRGWIKEESEDAVADACERRLEKRINAAPWCRQDDTMEPGDTPSVLALSNGRGDPKRDSVVGVFLDSDGHFREHFKFDTIAGDMDEAQREQFTEFLKRRRPQVVVVGGFSPAVPHLLQDFRVFAEGVSQQLYEDGAADDDEADEGKSPEEVEQRKRNRAAFESTIVYDEIAKIYQNSQRAAQEFTELSTLGKYCVGLARYTQSPLNEYAALGQDLTALSYDPNQKYLAKDKLVQALERKLISVTNRVGVDINRAARDPYYAHLLPYVAGLGLRKADACIKKINAIGGTLTTRSGLVMQSILTRNIFINVAGFLRIRQDDLAADLELEVEGQEDPDILDDTRIHPEDYDVARKMASDAMEYDEEDLEGAAPSKAVADLLDDDVRKLDELALDEFADELSKVLGQPKRLTLHGIREELKKPFHEKRPPFVVPGPEERFTMFTGETRSTLDQGLIVPVRVLRVTPDDAVIVRLDCGINGTIEREYRTNDTNITKLRPGQTLQAMIFSVDYGNFSVNLTTQENIIEAGDVERRQVKQDVWFDREREAAERRIAQQQSQRQAGKTKRVINHPNYQDISAGKAEEYLANMQRGDCVIRPSSREDHIAVTWKVAEGIYQHIAVHELNKPNAYSLGTQLRIDDKHRYSDLDELIDAHIKQMARKVNELTSNERFKGTKEQLEKFLSTWTNANPGKSIYAFGWESDRRKAGQVVLGFKTNEKSGVQYWPVFIVPEGYMLKGSVHGDIPSLINAFKIAYSSGMGGARVPNLAPGRTPYGAGATGATPMPYSRTPNPHFNPQQSGRTPLSYGQPQPTYGTGRTPQPGPGVGAGTGYGGRTPGHPGAGGPPGGGQYGMPPPAPYATGYGPR</sequence>
<keyword evidence="8 10" id="KW-0539">Nucleus</keyword>
<keyword evidence="5" id="KW-0158">Chromosome</keyword>
<evidence type="ECO:0000256" key="7">
    <source>
        <dbReference type="ARBA" id="ARBA00023163"/>
    </source>
</evidence>
<evidence type="ECO:0000256" key="11">
    <source>
        <dbReference type="SAM" id="MobiDB-lite"/>
    </source>
</evidence>
<dbReference type="GO" id="GO:0034728">
    <property type="term" value="P:nucleosome organization"/>
    <property type="evidence" value="ECO:0007669"/>
    <property type="project" value="TreeGrafter"/>
</dbReference>
<evidence type="ECO:0000256" key="1">
    <source>
        <dbReference type="ARBA" id="ARBA00004123"/>
    </source>
</evidence>
<evidence type="ECO:0000259" key="12">
    <source>
        <dbReference type="PROSITE" id="PS50126"/>
    </source>
</evidence>
<feature type="compositionally biased region" description="Basic residues" evidence="11">
    <location>
        <begin position="127"/>
        <end position="136"/>
    </location>
</feature>
<dbReference type="SUPFAM" id="SSF158832">
    <property type="entry name" value="Tex N-terminal region-like"/>
    <property type="match status" value="1"/>
</dbReference>
<feature type="compositionally biased region" description="Basic residues" evidence="11">
    <location>
        <begin position="60"/>
        <end position="73"/>
    </location>
</feature>
<dbReference type="GO" id="GO:0031491">
    <property type="term" value="F:nucleosome binding"/>
    <property type="evidence" value="ECO:0007669"/>
    <property type="project" value="TreeGrafter"/>
</dbReference>
<keyword evidence="7 10" id="KW-0804">Transcription</keyword>
<dbReference type="InterPro" id="IPR012340">
    <property type="entry name" value="NA-bd_OB-fold"/>
</dbReference>
<dbReference type="InterPro" id="IPR023319">
    <property type="entry name" value="Tex-like_HTH_dom_sf"/>
</dbReference>
<feature type="domain" description="S1 motif" evidence="12">
    <location>
        <begin position="1169"/>
        <end position="1236"/>
    </location>
</feature>
<keyword evidence="6" id="KW-0727">SH2 domain</keyword>
<feature type="compositionally biased region" description="Acidic residues" evidence="11">
    <location>
        <begin position="32"/>
        <end position="42"/>
    </location>
</feature>
<accession>A0A061B5D3</accession>
<dbReference type="InterPro" id="IPR036860">
    <property type="entry name" value="SH2_dom_sf"/>
</dbReference>
<dbReference type="InterPro" id="IPR035018">
    <property type="entry name" value="Spt6_SH2_C"/>
</dbReference>
<dbReference type="Gene3D" id="1.10.10.650">
    <property type="entry name" value="RuvA domain 2-like"/>
    <property type="match status" value="1"/>
</dbReference>
<dbReference type="GO" id="GO:0008023">
    <property type="term" value="C:transcription elongation factor complex"/>
    <property type="evidence" value="ECO:0007669"/>
    <property type="project" value="TreeGrafter"/>
</dbReference>